<evidence type="ECO:0000313" key="1">
    <source>
        <dbReference type="EMBL" id="RXW11715.1"/>
    </source>
</evidence>
<reference evidence="1 2" key="1">
    <citation type="submission" date="2019-01" db="EMBL/GenBank/DDBJ databases">
        <title>Draft genome sequence of Psathyrella aberdarensis IHI B618.</title>
        <authorList>
            <person name="Buettner E."/>
            <person name="Kellner H."/>
        </authorList>
    </citation>
    <scope>NUCLEOTIDE SEQUENCE [LARGE SCALE GENOMIC DNA]</scope>
    <source>
        <strain evidence="1 2">IHI B618</strain>
    </source>
</reference>
<gene>
    <name evidence="1" type="ORF">EST38_g14140</name>
</gene>
<protein>
    <submittedName>
        <fullName evidence="1">Uncharacterized protein</fullName>
    </submittedName>
</protein>
<proteinExistence type="predicted"/>
<sequence>MSENLSNPNFSAANSERNDLYFLSVFEVRFDANAIGCLLFTDFPFGSTVWNLCASTAPNASAHPSVVITKFVPSYFGFLSTGPDVSTPFNLTNASSCSLSHLPSSLCAVITLLYTAFDVFSGISTSASKSLNGFSIIAYPFTKSLNHAANPRNLANSNASSGFLQFTIAPSLLLPNVTLRHRGNFGDLVDFREVLAHPPLCHLLSPFLLLLNLLPLRSSTDNPSPACAFCAIVVGDTHFTFIGSHCSITPAPNISSSFSSRYFLCGGVNGLCLAFSENFVPSGISSFITAPSACTTSPTDNANMSANSFTSVTTLSFCSPSKSSPICTCFITSSTRLSANGSVFLVNTDSSIVANTSIGFSTRASSQSSATKHTCMSASFSHLGFPR</sequence>
<keyword evidence="2" id="KW-1185">Reference proteome</keyword>
<comment type="caution">
    <text evidence="1">The sequence shown here is derived from an EMBL/GenBank/DDBJ whole genome shotgun (WGS) entry which is preliminary data.</text>
</comment>
<evidence type="ECO:0000313" key="2">
    <source>
        <dbReference type="Proteomes" id="UP000290288"/>
    </source>
</evidence>
<dbReference type="EMBL" id="SDEE01001658">
    <property type="protein sequence ID" value="RXW11715.1"/>
    <property type="molecule type" value="Genomic_DNA"/>
</dbReference>
<dbReference type="OrthoDB" id="3219650at2759"/>
<organism evidence="1 2">
    <name type="scientific">Candolleomyces aberdarensis</name>
    <dbReference type="NCBI Taxonomy" id="2316362"/>
    <lineage>
        <taxon>Eukaryota</taxon>
        <taxon>Fungi</taxon>
        <taxon>Dikarya</taxon>
        <taxon>Basidiomycota</taxon>
        <taxon>Agaricomycotina</taxon>
        <taxon>Agaricomycetes</taxon>
        <taxon>Agaricomycetidae</taxon>
        <taxon>Agaricales</taxon>
        <taxon>Agaricineae</taxon>
        <taxon>Psathyrellaceae</taxon>
        <taxon>Candolleomyces</taxon>
    </lineage>
</organism>
<accession>A0A4Q2D0S4</accession>
<name>A0A4Q2D0S4_9AGAR</name>
<dbReference type="Proteomes" id="UP000290288">
    <property type="component" value="Unassembled WGS sequence"/>
</dbReference>
<dbReference type="AlphaFoldDB" id="A0A4Q2D0S4"/>